<gene>
    <name evidence="1" type="ORF">NCTC8181_02249</name>
</gene>
<name>A0A7Z7P5T2_STRAG</name>
<protein>
    <submittedName>
        <fullName evidence="1">Uncharacterized protein</fullName>
    </submittedName>
</protein>
<proteinExistence type="predicted"/>
<dbReference type="EMBL" id="UAVB01000001">
    <property type="protein sequence ID" value="SQA19183.1"/>
    <property type="molecule type" value="Genomic_DNA"/>
</dbReference>
<dbReference type="Proteomes" id="UP000250200">
    <property type="component" value="Unassembled WGS sequence"/>
</dbReference>
<evidence type="ECO:0000313" key="2">
    <source>
        <dbReference type="Proteomes" id="UP000250200"/>
    </source>
</evidence>
<accession>A0A7Z7P5T2</accession>
<organism evidence="1 2">
    <name type="scientific">Streptococcus agalactiae</name>
    <dbReference type="NCBI Taxonomy" id="1311"/>
    <lineage>
        <taxon>Bacteria</taxon>
        <taxon>Bacillati</taxon>
        <taxon>Bacillota</taxon>
        <taxon>Bacilli</taxon>
        <taxon>Lactobacillales</taxon>
        <taxon>Streptococcaceae</taxon>
        <taxon>Streptococcus</taxon>
    </lineage>
</organism>
<sequence length="32" mass="3170">MAKIQSDASVASTCATAIQSGASGITAWTNVK</sequence>
<comment type="caution">
    <text evidence="1">The sequence shown here is derived from an EMBL/GenBank/DDBJ whole genome shotgun (WGS) entry which is preliminary data.</text>
</comment>
<evidence type="ECO:0000313" key="1">
    <source>
        <dbReference type="EMBL" id="SQA19183.1"/>
    </source>
</evidence>
<dbReference type="AlphaFoldDB" id="A0A7Z7P5T2"/>
<reference evidence="1 2" key="1">
    <citation type="submission" date="2018-06" db="EMBL/GenBank/DDBJ databases">
        <authorList>
            <consortium name="Pathogen Informatics"/>
            <person name="Doyle S."/>
        </authorList>
    </citation>
    <scope>NUCLEOTIDE SEQUENCE [LARGE SCALE GENOMIC DNA]</scope>
    <source>
        <strain evidence="1 2">NCTC8181</strain>
    </source>
</reference>